<evidence type="ECO:0000256" key="5">
    <source>
        <dbReference type="ARBA" id="ARBA00022553"/>
    </source>
</evidence>
<dbReference type="InterPro" id="IPR036890">
    <property type="entry name" value="HATPase_C_sf"/>
</dbReference>
<dbReference type="InterPro" id="IPR011006">
    <property type="entry name" value="CheY-like_superfamily"/>
</dbReference>
<dbReference type="InterPro" id="IPR008207">
    <property type="entry name" value="Sig_transdc_His_kin_Hpt_dom"/>
</dbReference>
<keyword evidence="13 17" id="KW-0472">Membrane</keyword>
<evidence type="ECO:0000256" key="1">
    <source>
        <dbReference type="ARBA" id="ARBA00000085"/>
    </source>
</evidence>
<keyword evidence="6" id="KW-0808">Transferase</keyword>
<evidence type="ECO:0000256" key="11">
    <source>
        <dbReference type="ARBA" id="ARBA00022989"/>
    </source>
</evidence>
<evidence type="ECO:0000256" key="13">
    <source>
        <dbReference type="ARBA" id="ARBA00023136"/>
    </source>
</evidence>
<evidence type="ECO:0000256" key="10">
    <source>
        <dbReference type="ARBA" id="ARBA00022840"/>
    </source>
</evidence>
<reference evidence="21 22" key="1">
    <citation type="submission" date="2020-08" db="EMBL/GenBank/DDBJ databases">
        <title>Stenotrophomonas tumulicola JCM 30961.</title>
        <authorList>
            <person name="Deng Y."/>
        </authorList>
    </citation>
    <scope>NUCLEOTIDE SEQUENCE [LARGE SCALE GENOMIC DNA]</scope>
    <source>
        <strain evidence="21 22">JCM 30961</strain>
    </source>
</reference>
<dbReference type="PROSITE" id="PS50109">
    <property type="entry name" value="HIS_KIN"/>
    <property type="match status" value="1"/>
</dbReference>
<dbReference type="InterPro" id="IPR004358">
    <property type="entry name" value="Sig_transdc_His_kin-like_C"/>
</dbReference>
<keyword evidence="16" id="KW-0175">Coiled coil</keyword>
<dbReference type="InterPro" id="IPR003661">
    <property type="entry name" value="HisK_dim/P_dom"/>
</dbReference>
<sequence length="1133" mass="123497">MDRLPSTDASVAQERAQLPALRRHQRRLLFGGGGLVSLLIVLTAVVAAFSDVNDFHAAERQRFTEARTSVDYFLFQRDRAYATIINGTDAMWSSQQAYLQHQGAPLAERFEASGGELLVRAEGPAAVPWLVLGRSDKPMPRPLLDAYLGLVAEHSAYTAATITALRAQGMVTMYAYEPEGRLLAVSGVADEAQLMRALRVGSREEIFARLLVTEEAARLVRPAAGPVQHAAASGRLVSRFDANPVTGQPSLVGLQTLAEGRTPFLRRVVFEPVESIKTRLDERESGAFAVITRDGRTVLRSAAMPHDPDAGLVQRAMGQAGEGDHRFFSHGSFVVAGALRGVDWTMIHAYGWNALWADKGARLLAQLLAAVTILAALWWLLLRMDRRIFAPALADASRVYESEALSRVIIDTSPVGLVLIDPHTGQPLVQNELARQMASDAGGSGGDLYALLAEQARQQPGQAAHEFQWATPAGTLPDIRLQVSMAPASYRERAVWVCALRDVTAQAELERTLRDARRDAERARESAESASRAKTAFVATMSHEIRTPLNGVLGHLELLGRSPMQPAQRERLDRIRLSADALMGIISDVLDFSKIEAGQLDIDPVRFEPRPLIEQAALLYSADAQRKGVKLYYAIEPELERPFEADVHRIRQILNNLLSNAVKFTESGRIAVRAGLLQRPPGAAPMLRLQVVDSGIGLDEEQLAQLFQPFQQADASISRRYGGSGLGLALCQQLARLLGGSIQAESTLGVGSVFSLEVPVQPAERATEPPRPLLGRRITLLSAAAEWRTEIGRLLKRWGAEVLVIEQPGQVAGVVSEATLLLFGERRAWGVDEEQALMQAHRRVVRAYPAGPLSAEDKPDGLHVSCYASDALLRALDDARRDAVRVLPEVLPAPATENGRILLVEDNPVNRELIQQQLEELGYGVDAAENGKEALLAWDPQAHVAVLTDINMPIMDGYQLAAALRSRAPHLPILAVTATALASERERCRQAGITDLLLKPLNLGNLARALQAHLGTAPVPGSSAVAVPTPAAADMPERLRRTFVDSSRDDLARARRALLRRDDEALLDRMHALKGVLMMLGQRDLGRRCGQVEADLREGRERIADDLPQLLQDLDALVEHHASLLPPQGDGNA</sequence>
<dbReference type="Gene3D" id="3.40.50.2300">
    <property type="match status" value="1"/>
</dbReference>
<proteinExistence type="predicted"/>
<evidence type="ECO:0000259" key="18">
    <source>
        <dbReference type="PROSITE" id="PS50109"/>
    </source>
</evidence>
<evidence type="ECO:0000256" key="4">
    <source>
        <dbReference type="ARBA" id="ARBA00022475"/>
    </source>
</evidence>
<dbReference type="SUPFAM" id="SSF47384">
    <property type="entry name" value="Homodimeric domain of signal transducing histidine kinase"/>
    <property type="match status" value="1"/>
</dbReference>
<evidence type="ECO:0000256" key="12">
    <source>
        <dbReference type="ARBA" id="ARBA00023012"/>
    </source>
</evidence>
<feature type="modified residue" description="4-aspartylphosphate" evidence="15">
    <location>
        <position position="949"/>
    </location>
</feature>
<keyword evidence="10" id="KW-0067">ATP-binding</keyword>
<keyword evidence="5 15" id="KW-0597">Phosphoprotein</keyword>
<keyword evidence="22" id="KW-1185">Reference proteome</keyword>
<keyword evidence="7 17" id="KW-0812">Transmembrane</keyword>
<dbReference type="CDD" id="cd16922">
    <property type="entry name" value="HATPase_EvgS-ArcB-TorS-like"/>
    <property type="match status" value="1"/>
</dbReference>
<evidence type="ECO:0000256" key="6">
    <source>
        <dbReference type="ARBA" id="ARBA00022679"/>
    </source>
</evidence>
<evidence type="ECO:0000313" key="22">
    <source>
        <dbReference type="Proteomes" id="UP000547058"/>
    </source>
</evidence>
<keyword evidence="12" id="KW-0902">Two-component regulatory system</keyword>
<evidence type="ECO:0000259" key="20">
    <source>
        <dbReference type="PROSITE" id="PS50894"/>
    </source>
</evidence>
<keyword evidence="4" id="KW-1003">Cell membrane</keyword>
<feature type="domain" description="HPt" evidence="20">
    <location>
        <begin position="1032"/>
        <end position="1128"/>
    </location>
</feature>
<organism evidence="21 22">
    <name type="scientific">Stenotrophomonas tumulicola</name>
    <dbReference type="NCBI Taxonomy" id="1685415"/>
    <lineage>
        <taxon>Bacteria</taxon>
        <taxon>Pseudomonadati</taxon>
        <taxon>Pseudomonadota</taxon>
        <taxon>Gammaproteobacteria</taxon>
        <taxon>Lysobacterales</taxon>
        <taxon>Lysobacteraceae</taxon>
        <taxon>Stenotrophomonas</taxon>
    </lineage>
</organism>
<dbReference type="PANTHER" id="PTHR45339">
    <property type="entry name" value="HYBRID SIGNAL TRANSDUCTION HISTIDINE KINASE J"/>
    <property type="match status" value="1"/>
</dbReference>
<dbReference type="InterPro" id="IPR001789">
    <property type="entry name" value="Sig_transdc_resp-reg_receiver"/>
</dbReference>
<dbReference type="SUPFAM" id="SSF47226">
    <property type="entry name" value="Histidine-containing phosphotransfer domain, HPT domain"/>
    <property type="match status" value="1"/>
</dbReference>
<dbReference type="FunFam" id="3.30.565.10:FF:000010">
    <property type="entry name" value="Sensor histidine kinase RcsC"/>
    <property type="match status" value="1"/>
</dbReference>
<dbReference type="GO" id="GO:0005524">
    <property type="term" value="F:ATP binding"/>
    <property type="evidence" value="ECO:0007669"/>
    <property type="project" value="UniProtKB-KW"/>
</dbReference>
<evidence type="ECO:0000256" key="16">
    <source>
        <dbReference type="SAM" id="Coils"/>
    </source>
</evidence>
<evidence type="ECO:0000256" key="3">
    <source>
        <dbReference type="ARBA" id="ARBA00012438"/>
    </source>
</evidence>
<feature type="domain" description="Response regulatory" evidence="19">
    <location>
        <begin position="900"/>
        <end position="1014"/>
    </location>
</feature>
<comment type="catalytic activity">
    <reaction evidence="1">
        <text>ATP + protein L-histidine = ADP + protein N-phospho-L-histidine.</text>
        <dbReference type="EC" id="2.7.13.3"/>
    </reaction>
</comment>
<evidence type="ECO:0000313" key="21">
    <source>
        <dbReference type="EMBL" id="MBA8680820.1"/>
    </source>
</evidence>
<dbReference type="SUPFAM" id="SSF55874">
    <property type="entry name" value="ATPase domain of HSP90 chaperone/DNA topoisomerase II/histidine kinase"/>
    <property type="match status" value="1"/>
</dbReference>
<evidence type="ECO:0000256" key="2">
    <source>
        <dbReference type="ARBA" id="ARBA00004651"/>
    </source>
</evidence>
<dbReference type="InterPro" id="IPR005467">
    <property type="entry name" value="His_kinase_dom"/>
</dbReference>
<dbReference type="GO" id="GO:0000155">
    <property type="term" value="F:phosphorelay sensor kinase activity"/>
    <property type="evidence" value="ECO:0007669"/>
    <property type="project" value="InterPro"/>
</dbReference>
<dbReference type="Proteomes" id="UP000547058">
    <property type="component" value="Unassembled WGS sequence"/>
</dbReference>
<dbReference type="FunFam" id="1.10.287.130:FF:000004">
    <property type="entry name" value="Ethylene receptor 1"/>
    <property type="match status" value="1"/>
</dbReference>
<dbReference type="SUPFAM" id="SSF52172">
    <property type="entry name" value="CheY-like"/>
    <property type="match status" value="1"/>
</dbReference>
<dbReference type="SMART" id="SM00388">
    <property type="entry name" value="HisKA"/>
    <property type="match status" value="1"/>
</dbReference>
<evidence type="ECO:0000256" key="9">
    <source>
        <dbReference type="ARBA" id="ARBA00022777"/>
    </source>
</evidence>
<dbReference type="AlphaFoldDB" id="A0A7W3FJX3"/>
<feature type="coiled-coil region" evidence="16">
    <location>
        <begin position="506"/>
        <end position="533"/>
    </location>
</feature>
<dbReference type="Pfam" id="PF02518">
    <property type="entry name" value="HATPase_c"/>
    <property type="match status" value="1"/>
</dbReference>
<keyword evidence="8" id="KW-0547">Nucleotide-binding</keyword>
<dbReference type="PANTHER" id="PTHR45339:SF1">
    <property type="entry name" value="HYBRID SIGNAL TRANSDUCTION HISTIDINE KINASE J"/>
    <property type="match status" value="1"/>
</dbReference>
<evidence type="ECO:0000259" key="19">
    <source>
        <dbReference type="PROSITE" id="PS50110"/>
    </source>
</evidence>
<dbReference type="Pfam" id="PF00512">
    <property type="entry name" value="HisKA"/>
    <property type="match status" value="1"/>
</dbReference>
<dbReference type="SMART" id="SM00448">
    <property type="entry name" value="REC"/>
    <property type="match status" value="1"/>
</dbReference>
<dbReference type="PROSITE" id="PS50894">
    <property type="entry name" value="HPT"/>
    <property type="match status" value="1"/>
</dbReference>
<dbReference type="InterPro" id="IPR036641">
    <property type="entry name" value="HPT_dom_sf"/>
</dbReference>
<protein>
    <recommendedName>
        <fullName evidence="3">histidine kinase</fullName>
        <ecNumber evidence="3">2.7.13.3</ecNumber>
    </recommendedName>
</protein>
<dbReference type="RefSeq" id="WP_182337978.1">
    <property type="nucleotide sequence ID" value="NZ_JACGXS010000001.1"/>
</dbReference>
<dbReference type="CDD" id="cd17546">
    <property type="entry name" value="REC_hyHK_CKI1_RcsC-like"/>
    <property type="match status" value="1"/>
</dbReference>
<dbReference type="Gene3D" id="3.30.565.10">
    <property type="entry name" value="Histidine kinase-like ATPase, C-terminal domain"/>
    <property type="match status" value="1"/>
</dbReference>
<dbReference type="Gene3D" id="1.10.287.130">
    <property type="match status" value="1"/>
</dbReference>
<gene>
    <name evidence="21" type="ORF">H4O11_03270</name>
</gene>
<feature type="transmembrane region" description="Helical" evidence="17">
    <location>
        <begin position="363"/>
        <end position="382"/>
    </location>
</feature>
<dbReference type="CDD" id="cd00082">
    <property type="entry name" value="HisKA"/>
    <property type="match status" value="1"/>
</dbReference>
<feature type="domain" description="Histidine kinase" evidence="18">
    <location>
        <begin position="540"/>
        <end position="762"/>
    </location>
</feature>
<evidence type="ECO:0000256" key="8">
    <source>
        <dbReference type="ARBA" id="ARBA00022741"/>
    </source>
</evidence>
<evidence type="ECO:0000256" key="14">
    <source>
        <dbReference type="PROSITE-ProRule" id="PRU00110"/>
    </source>
</evidence>
<feature type="modified residue" description="Phosphohistidine" evidence="14">
    <location>
        <position position="1071"/>
    </location>
</feature>
<keyword evidence="9" id="KW-0418">Kinase</keyword>
<dbReference type="EMBL" id="JACGXS010000001">
    <property type="protein sequence ID" value="MBA8680820.1"/>
    <property type="molecule type" value="Genomic_DNA"/>
</dbReference>
<keyword evidence="11 17" id="KW-1133">Transmembrane helix</keyword>
<accession>A0A7W3FJX3</accession>
<dbReference type="GO" id="GO:0005886">
    <property type="term" value="C:plasma membrane"/>
    <property type="evidence" value="ECO:0007669"/>
    <property type="project" value="UniProtKB-SubCell"/>
</dbReference>
<dbReference type="PRINTS" id="PR00344">
    <property type="entry name" value="BCTRLSENSOR"/>
</dbReference>
<dbReference type="SMART" id="SM00387">
    <property type="entry name" value="HATPase_c"/>
    <property type="match status" value="1"/>
</dbReference>
<comment type="caution">
    <text evidence="21">The sequence shown here is derived from an EMBL/GenBank/DDBJ whole genome shotgun (WGS) entry which is preliminary data.</text>
</comment>
<dbReference type="PROSITE" id="PS50110">
    <property type="entry name" value="RESPONSE_REGULATORY"/>
    <property type="match status" value="1"/>
</dbReference>
<dbReference type="Pfam" id="PF01627">
    <property type="entry name" value="Hpt"/>
    <property type="match status" value="1"/>
</dbReference>
<evidence type="ECO:0000256" key="17">
    <source>
        <dbReference type="SAM" id="Phobius"/>
    </source>
</evidence>
<dbReference type="InterPro" id="IPR036097">
    <property type="entry name" value="HisK_dim/P_sf"/>
</dbReference>
<evidence type="ECO:0000256" key="7">
    <source>
        <dbReference type="ARBA" id="ARBA00022692"/>
    </source>
</evidence>
<dbReference type="EC" id="2.7.13.3" evidence="3"/>
<dbReference type="Gene3D" id="1.20.120.160">
    <property type="entry name" value="HPT domain"/>
    <property type="match status" value="1"/>
</dbReference>
<name>A0A7W3FJX3_9GAMM</name>
<comment type="subcellular location">
    <subcellularLocation>
        <location evidence="2">Cell membrane</location>
        <topology evidence="2">Multi-pass membrane protein</topology>
    </subcellularLocation>
</comment>
<feature type="transmembrane region" description="Helical" evidence="17">
    <location>
        <begin position="28"/>
        <end position="49"/>
    </location>
</feature>
<evidence type="ECO:0000256" key="15">
    <source>
        <dbReference type="PROSITE-ProRule" id="PRU00169"/>
    </source>
</evidence>
<dbReference type="Pfam" id="PF00072">
    <property type="entry name" value="Response_reg"/>
    <property type="match status" value="1"/>
</dbReference>
<dbReference type="InterPro" id="IPR003594">
    <property type="entry name" value="HATPase_dom"/>
</dbReference>